<evidence type="ECO:0000256" key="3">
    <source>
        <dbReference type="ARBA" id="ARBA00022801"/>
    </source>
</evidence>
<keyword evidence="10" id="KW-1185">Reference proteome</keyword>
<evidence type="ECO:0000256" key="4">
    <source>
        <dbReference type="ARBA" id="ARBA00022833"/>
    </source>
</evidence>
<dbReference type="GO" id="GO:0008270">
    <property type="term" value="F:zinc ion binding"/>
    <property type="evidence" value="ECO:0007669"/>
    <property type="project" value="UniProtKB-UniRule"/>
</dbReference>
<gene>
    <name evidence="7" type="primary">AAH1</name>
    <name evidence="9" type="ORF">CANARDRAFT_10032</name>
</gene>
<keyword evidence="1 7" id="KW-0963">Cytoplasm</keyword>
<dbReference type="GO" id="GO:0000034">
    <property type="term" value="F:adenine deaminase activity"/>
    <property type="evidence" value="ECO:0007669"/>
    <property type="project" value="UniProtKB-UniRule"/>
</dbReference>
<keyword evidence="3 7" id="KW-0378">Hydrolase</keyword>
<dbReference type="SUPFAM" id="SSF51556">
    <property type="entry name" value="Metallo-dependent hydrolases"/>
    <property type="match status" value="1"/>
</dbReference>
<dbReference type="NCBIfam" id="TIGR01430">
    <property type="entry name" value="aden_deam"/>
    <property type="match status" value="1"/>
</dbReference>
<dbReference type="OrthoDB" id="272271at2759"/>
<dbReference type="GO" id="GO:0006146">
    <property type="term" value="P:adenine catabolic process"/>
    <property type="evidence" value="ECO:0007669"/>
    <property type="project" value="UniProtKB-UniRule"/>
</dbReference>
<dbReference type="STRING" id="983967.A0A1E4STW0"/>
<comment type="function">
    <text evidence="7">Catalyzes the hydrolytic deamination of adenine to hypoxanthine. Plays an important role in the purine salvage pathway and in nitrogen catabolism.</text>
</comment>
<reference evidence="10" key="1">
    <citation type="submission" date="2016-04" db="EMBL/GenBank/DDBJ databases">
        <title>Comparative genomics of biotechnologically important yeasts.</title>
        <authorList>
            <consortium name="DOE Joint Genome Institute"/>
            <person name="Riley R."/>
            <person name="Haridas S."/>
            <person name="Wolfe K.H."/>
            <person name="Lopes M.R."/>
            <person name="Hittinger C.T."/>
            <person name="Goker M."/>
            <person name="Salamov A."/>
            <person name="Wisecaver J."/>
            <person name="Long T.M."/>
            <person name="Aerts A.L."/>
            <person name="Barry K."/>
            <person name="Choi C."/>
            <person name="Clum A."/>
            <person name="Coughlan A.Y."/>
            <person name="Deshpande S."/>
            <person name="Douglass A.P."/>
            <person name="Hanson S.J."/>
            <person name="Klenk H.-P."/>
            <person name="Labutti K."/>
            <person name="Lapidus A."/>
            <person name="Lindquist E."/>
            <person name="Lipzen A."/>
            <person name="Meier-Kolthoff J.P."/>
            <person name="Ohm R.A."/>
            <person name="Otillar R.P."/>
            <person name="Pangilinan J."/>
            <person name="Peng Y."/>
            <person name="Rokas A."/>
            <person name="Rosa C.A."/>
            <person name="Scheuner C."/>
            <person name="Sibirny A.A."/>
            <person name="Slot J.C."/>
            <person name="Stielow J.B."/>
            <person name="Sun H."/>
            <person name="Kurtzman C.P."/>
            <person name="Blackwell M."/>
            <person name="Grigoriev I.V."/>
            <person name="Jeffries T.W."/>
        </authorList>
    </citation>
    <scope>NUCLEOTIDE SEQUENCE [LARGE SCALE GENOMIC DNA]</scope>
    <source>
        <strain evidence="10">NRRL YB-2248</strain>
    </source>
</reference>
<dbReference type="PROSITE" id="PS00485">
    <property type="entry name" value="A_DEAMINASE"/>
    <property type="match status" value="1"/>
</dbReference>
<dbReference type="InterPro" id="IPR001365">
    <property type="entry name" value="A_deaminase_dom"/>
</dbReference>
<feature type="active site" description="Proton donor" evidence="7">
    <location>
        <position position="216"/>
    </location>
</feature>
<dbReference type="InterPro" id="IPR006650">
    <property type="entry name" value="A/AMP_deam_AS"/>
</dbReference>
<feature type="site" description="Important for catalytic activity" evidence="7">
    <location>
        <position position="237"/>
    </location>
</feature>
<dbReference type="CDD" id="cd01320">
    <property type="entry name" value="ADA"/>
    <property type="match status" value="1"/>
</dbReference>
<evidence type="ECO:0000256" key="1">
    <source>
        <dbReference type="ARBA" id="ARBA00022490"/>
    </source>
</evidence>
<sequence length="354" mass="40524">MSYPNHGCSDEMKSFLLDLPKCEHHLHLEGTLGPELLFPLAKRNNISFPDDFPKTEEELADTYEKFEGLDGFLKYYYISMAVLITEQDFFDLAWTYFTRVHKEGLVHAEVFFDPQGHTDRGVHIDVVVSGFKKACIKAENELGISTKLIMCLLRHMPVSHCEETIQDSKKHFENGTIQGLGLDSSEANFPPELFIECYKTVSGFHPDVKLTAHAGEESGAINVVTALDKLNVTRIDHGINSVEDPELMKRLSDEKVMLTICPVSNWKIQLVKDISELPFQKLLDADVPFSINSDDPAYFRNYILDTFILVQKSFGWDMKTWVKISKNSIRGSWMEPERMKLLEDKVDQIYAKYN</sequence>
<dbReference type="PANTHER" id="PTHR43114">
    <property type="entry name" value="ADENINE DEAMINASE"/>
    <property type="match status" value="1"/>
</dbReference>
<dbReference type="FunFam" id="3.20.20.140:FF:000039">
    <property type="entry name" value="Adenine deaminase"/>
    <property type="match status" value="1"/>
</dbReference>
<evidence type="ECO:0000256" key="7">
    <source>
        <dbReference type="HAMAP-Rule" id="MF_03145"/>
    </source>
</evidence>
<feature type="binding site" evidence="7">
    <location>
        <position position="25"/>
    </location>
    <ligand>
        <name>Zn(2+)</name>
        <dbReference type="ChEBI" id="CHEBI:29105"/>
        <note>catalytic</note>
    </ligand>
</feature>
<dbReference type="EMBL" id="KV453870">
    <property type="protein sequence ID" value="ODV82939.1"/>
    <property type="molecule type" value="Genomic_DNA"/>
</dbReference>
<evidence type="ECO:0000313" key="10">
    <source>
        <dbReference type="Proteomes" id="UP000094801"/>
    </source>
</evidence>
<keyword evidence="4 7" id="KW-0862">Zinc</keyword>
<keyword evidence="5 7" id="KW-0546">Nucleotide metabolism</keyword>
<evidence type="ECO:0000256" key="2">
    <source>
        <dbReference type="ARBA" id="ARBA00022723"/>
    </source>
</evidence>
<dbReference type="InterPro" id="IPR028892">
    <property type="entry name" value="ADE"/>
</dbReference>
<keyword evidence="6 7" id="KW-0539">Nucleus</keyword>
<dbReference type="GO" id="GO:0005634">
    <property type="term" value="C:nucleus"/>
    <property type="evidence" value="ECO:0007669"/>
    <property type="project" value="UniProtKB-SubCell"/>
</dbReference>
<dbReference type="GO" id="GO:0009117">
    <property type="term" value="P:nucleotide metabolic process"/>
    <property type="evidence" value="ECO:0007669"/>
    <property type="project" value="UniProtKB-KW"/>
</dbReference>
<evidence type="ECO:0000259" key="8">
    <source>
        <dbReference type="Pfam" id="PF00962"/>
    </source>
</evidence>
<feature type="binding site" evidence="7">
    <location>
        <position position="294"/>
    </location>
    <ligand>
        <name>Zn(2+)</name>
        <dbReference type="ChEBI" id="CHEBI:29105"/>
        <note>catalytic</note>
    </ligand>
</feature>
<evidence type="ECO:0000256" key="5">
    <source>
        <dbReference type="ARBA" id="ARBA00023080"/>
    </source>
</evidence>
<evidence type="ECO:0000313" key="9">
    <source>
        <dbReference type="EMBL" id="ODV82939.1"/>
    </source>
</evidence>
<feature type="domain" description="Adenosine deaminase" evidence="8">
    <location>
        <begin position="20"/>
        <end position="348"/>
    </location>
</feature>
<protein>
    <recommendedName>
        <fullName evidence="7">Adenine deaminase</fullName>
        <shortName evidence="7">ADE</shortName>
        <ecNumber evidence="7">3.5.4.2</ecNumber>
    </recommendedName>
    <alternativeName>
        <fullName evidence="7">Adenine aminohydrolase</fullName>
        <shortName evidence="7">AAH</shortName>
    </alternativeName>
</protein>
<feature type="binding site" evidence="7">
    <location>
        <position position="27"/>
    </location>
    <ligand>
        <name>Zn(2+)</name>
        <dbReference type="ChEBI" id="CHEBI:29105"/>
        <note>catalytic</note>
    </ligand>
</feature>
<dbReference type="HAMAP" id="MF_01962">
    <property type="entry name" value="Adenine_deaminase"/>
    <property type="match status" value="1"/>
</dbReference>
<comment type="catalytic activity">
    <reaction evidence="7">
        <text>adenine + H2O + H(+) = hypoxanthine + NH4(+)</text>
        <dbReference type="Rhea" id="RHEA:23688"/>
        <dbReference type="ChEBI" id="CHEBI:15377"/>
        <dbReference type="ChEBI" id="CHEBI:15378"/>
        <dbReference type="ChEBI" id="CHEBI:16708"/>
        <dbReference type="ChEBI" id="CHEBI:17368"/>
        <dbReference type="ChEBI" id="CHEBI:28938"/>
        <dbReference type="EC" id="3.5.4.2"/>
    </reaction>
</comment>
<dbReference type="AlphaFoldDB" id="A0A1E4STW0"/>
<dbReference type="Proteomes" id="UP000094801">
    <property type="component" value="Unassembled WGS sequence"/>
</dbReference>
<dbReference type="GO" id="GO:0009168">
    <property type="term" value="P:purine ribonucleoside monophosphate biosynthetic process"/>
    <property type="evidence" value="ECO:0007669"/>
    <property type="project" value="InterPro"/>
</dbReference>
<evidence type="ECO:0000256" key="6">
    <source>
        <dbReference type="ARBA" id="ARBA00023242"/>
    </source>
</evidence>
<dbReference type="Gene3D" id="3.20.20.140">
    <property type="entry name" value="Metal-dependent hydrolases"/>
    <property type="match status" value="1"/>
</dbReference>
<dbReference type="Pfam" id="PF00962">
    <property type="entry name" value="A_deaminase"/>
    <property type="match status" value="1"/>
</dbReference>
<accession>A0A1E4STW0</accession>
<comment type="similarity">
    <text evidence="7">Belongs to the metallo-dependent hydrolases superfamily. Adenosine and AMP deaminases family. Adenine deaminase type 2 subfamily.</text>
</comment>
<keyword evidence="2 7" id="KW-0479">Metal-binding</keyword>
<dbReference type="GO" id="GO:0005829">
    <property type="term" value="C:cytosol"/>
    <property type="evidence" value="ECO:0007669"/>
    <property type="project" value="TreeGrafter"/>
</dbReference>
<dbReference type="PANTHER" id="PTHR43114:SF6">
    <property type="entry name" value="ADENINE DEAMINASE"/>
    <property type="match status" value="1"/>
</dbReference>
<comment type="subcellular location">
    <subcellularLocation>
        <location evidence="7">Cytoplasm</location>
    </subcellularLocation>
    <subcellularLocation>
        <location evidence="7">Nucleus</location>
    </subcellularLocation>
</comment>
<feature type="binding site" evidence="7">
    <location>
        <position position="213"/>
    </location>
    <ligand>
        <name>Zn(2+)</name>
        <dbReference type="ChEBI" id="CHEBI:29105"/>
        <note>catalytic</note>
    </ligand>
</feature>
<dbReference type="InterPro" id="IPR032466">
    <property type="entry name" value="Metal_Hydrolase"/>
</dbReference>
<proteinExistence type="inferred from homology"/>
<comment type="cofactor">
    <cofactor evidence="7">
        <name>Zn(2+)</name>
        <dbReference type="ChEBI" id="CHEBI:29105"/>
    </cofactor>
    <text evidence="7">Binds 1 zinc ion per subunit.</text>
</comment>
<name>A0A1E4STW0_9ASCO</name>
<dbReference type="GO" id="GO:0043103">
    <property type="term" value="P:hypoxanthine salvage"/>
    <property type="evidence" value="ECO:0007669"/>
    <property type="project" value="UniProtKB-UniRule"/>
</dbReference>
<dbReference type="InterPro" id="IPR006330">
    <property type="entry name" value="Ado/ade_deaminase"/>
</dbReference>
<feature type="binding site" evidence="7">
    <location>
        <position position="295"/>
    </location>
    <ligand>
        <name>substrate</name>
    </ligand>
</feature>
<organism evidence="9 10">
    <name type="scientific">[Candida] arabinofermentans NRRL YB-2248</name>
    <dbReference type="NCBI Taxonomy" id="983967"/>
    <lineage>
        <taxon>Eukaryota</taxon>
        <taxon>Fungi</taxon>
        <taxon>Dikarya</taxon>
        <taxon>Ascomycota</taxon>
        <taxon>Saccharomycotina</taxon>
        <taxon>Pichiomycetes</taxon>
        <taxon>Pichiales</taxon>
        <taxon>Pichiaceae</taxon>
        <taxon>Ogataea</taxon>
        <taxon>Ogataea/Candida clade</taxon>
    </lineage>
</organism>
<dbReference type="EC" id="3.5.4.2" evidence="7"/>